<name>A0A239EZ64_9ACTN</name>
<accession>A0A239EZ64</accession>
<proteinExistence type="predicted"/>
<dbReference type="OrthoDB" id="4310131at2"/>
<keyword evidence="2" id="KW-1185">Reference proteome</keyword>
<dbReference type="RefSeq" id="WP_089224208.1">
    <property type="nucleotide sequence ID" value="NZ_FZOF01000006.1"/>
</dbReference>
<gene>
    <name evidence="1" type="ORF">SAMN05216252_106234</name>
</gene>
<sequence>MTPSVNTPGSIAFESIQTAARAVLAITREVDKWREDYDPMTDEWHTLLNLSEAAAKLAFALPVEMLPPEEVRHVSEYELRLSDELLALFDAIETAEG</sequence>
<dbReference type="AlphaFoldDB" id="A0A239EZ64"/>
<dbReference type="Proteomes" id="UP000198280">
    <property type="component" value="Unassembled WGS sequence"/>
</dbReference>
<organism evidence="1 2">
    <name type="scientific">Actinacidiphila glaucinigra</name>
    <dbReference type="NCBI Taxonomy" id="235986"/>
    <lineage>
        <taxon>Bacteria</taxon>
        <taxon>Bacillati</taxon>
        <taxon>Actinomycetota</taxon>
        <taxon>Actinomycetes</taxon>
        <taxon>Kitasatosporales</taxon>
        <taxon>Streptomycetaceae</taxon>
        <taxon>Actinacidiphila</taxon>
    </lineage>
</organism>
<dbReference type="EMBL" id="FZOF01000006">
    <property type="protein sequence ID" value="SNS50040.1"/>
    <property type="molecule type" value="Genomic_DNA"/>
</dbReference>
<evidence type="ECO:0000313" key="1">
    <source>
        <dbReference type="EMBL" id="SNS50040.1"/>
    </source>
</evidence>
<protein>
    <submittedName>
        <fullName evidence="1">Uncharacterized protein</fullName>
    </submittedName>
</protein>
<reference evidence="1 2" key="1">
    <citation type="submission" date="2017-06" db="EMBL/GenBank/DDBJ databases">
        <authorList>
            <person name="Kim H.J."/>
            <person name="Triplett B.A."/>
        </authorList>
    </citation>
    <scope>NUCLEOTIDE SEQUENCE [LARGE SCALE GENOMIC DNA]</scope>
    <source>
        <strain evidence="1 2">CGMCC 4.1858</strain>
    </source>
</reference>
<evidence type="ECO:0000313" key="2">
    <source>
        <dbReference type="Proteomes" id="UP000198280"/>
    </source>
</evidence>